<keyword evidence="11 18" id="KW-0249">Electron transport</keyword>
<evidence type="ECO:0000256" key="14">
    <source>
        <dbReference type="ARBA" id="ARBA00023075"/>
    </source>
</evidence>
<evidence type="ECO:0000256" key="18">
    <source>
        <dbReference type="RuleBase" id="RU003403"/>
    </source>
</evidence>
<evidence type="ECO:0000256" key="3">
    <source>
        <dbReference type="ARBA" id="ARBA00007012"/>
    </source>
</evidence>
<keyword evidence="6" id="KW-0813">Transport</keyword>
<feature type="domain" description="NADH:quinone oxidoreductase/Mrp antiporter transmembrane" evidence="19">
    <location>
        <begin position="23"/>
        <end position="284"/>
    </location>
</feature>
<dbReference type="GO" id="GO:0005743">
    <property type="term" value="C:mitochondrial inner membrane"/>
    <property type="evidence" value="ECO:0007669"/>
    <property type="project" value="UniProtKB-SubCell"/>
</dbReference>
<feature type="transmembrane region" description="Helical" evidence="18">
    <location>
        <begin position="197"/>
        <end position="217"/>
    </location>
</feature>
<feature type="transmembrane region" description="Helical" evidence="18">
    <location>
        <begin position="269"/>
        <end position="295"/>
    </location>
</feature>
<comment type="similarity">
    <text evidence="3 18">Belongs to the complex I subunit 2 family.</text>
</comment>
<keyword evidence="15 18" id="KW-0496">Mitochondrion</keyword>
<sequence length="337" mass="38631">MFPLYKIIFFNSMIAGTLISISSYSWMSMWMGLEINLLSIIPLMNNAKNVYSTEASIKYFLTQVLASLILLFSIIMLLLSNEFITPLVNQSLMMIMNSSLLTKLGAAPFHFWFPEVMEGLNWMNCLILLTWQKIAPMILIMNNKCTPFFLMVIIITSIFISGVSALNQISLRKIMTFSSINHIGWMLTATLVGHSVWTLYFLIYTFLTLNMVLIFSWTKTYFIKQLSNSMNENKLVKFTIMLNFLSLGGLPPFLGFLPKWMIVNLLSYGQMFFLAVTMIILTLLSLFIYVRLMFFSMILLNIETKIKLTSKKQTKPIALMLVTSLLIVFGTLILNSI</sequence>
<dbReference type="AlphaFoldDB" id="A0A346RHJ4"/>
<keyword evidence="12 18" id="KW-1133">Transmembrane helix</keyword>
<reference evidence="20" key="1">
    <citation type="journal article" date="2018" name="J. ISSAAS">
        <title>The contribution of mitochondrial metagenomics to large-scale data mining and phylogenetic analysis of Coleoptera.</title>
        <authorList>
            <person name="Miller K."/>
            <person name="Linard B."/>
            <person name="Motyka M."/>
            <person name="Bocek M."/>
            <person name="Vogler A.P."/>
        </authorList>
    </citation>
    <scope>NUCLEOTIDE SEQUENCE</scope>
</reference>
<evidence type="ECO:0000256" key="15">
    <source>
        <dbReference type="ARBA" id="ARBA00023128"/>
    </source>
</evidence>
<dbReference type="PANTHER" id="PTHR46552">
    <property type="entry name" value="NADH-UBIQUINONE OXIDOREDUCTASE CHAIN 2"/>
    <property type="match status" value="1"/>
</dbReference>
<evidence type="ECO:0000256" key="13">
    <source>
        <dbReference type="ARBA" id="ARBA00023027"/>
    </source>
</evidence>
<keyword evidence="9 18" id="KW-0999">Mitochondrion inner membrane</keyword>
<evidence type="ECO:0000256" key="4">
    <source>
        <dbReference type="ARBA" id="ARBA00012944"/>
    </source>
</evidence>
<evidence type="ECO:0000256" key="16">
    <source>
        <dbReference type="ARBA" id="ARBA00023136"/>
    </source>
</evidence>
<dbReference type="InterPro" id="IPR003917">
    <property type="entry name" value="NADH_UbQ_OxRdtase_chain2"/>
</dbReference>
<keyword evidence="13 18" id="KW-0520">NAD</keyword>
<geneLocation type="mitochondrion" evidence="20"/>
<keyword evidence="10 18" id="KW-1278">Translocase</keyword>
<dbReference type="InterPro" id="IPR001750">
    <property type="entry name" value="ND/Mrp_TM"/>
</dbReference>
<evidence type="ECO:0000256" key="10">
    <source>
        <dbReference type="ARBA" id="ARBA00022967"/>
    </source>
</evidence>
<gene>
    <name evidence="20" type="primary">nad2</name>
</gene>
<feature type="transmembrane region" description="Helical" evidence="18">
    <location>
        <begin position="316"/>
        <end position="334"/>
    </location>
</feature>
<organism evidence="20">
    <name type="scientific">Tenebrionoidea sp. 18 KM-2017</name>
    <dbReference type="NCBI Taxonomy" id="2219473"/>
    <lineage>
        <taxon>Eukaryota</taxon>
        <taxon>Metazoa</taxon>
        <taxon>Ecdysozoa</taxon>
        <taxon>Arthropoda</taxon>
        <taxon>Hexapoda</taxon>
        <taxon>Insecta</taxon>
        <taxon>Pterygota</taxon>
        <taxon>Neoptera</taxon>
        <taxon>Endopterygota</taxon>
        <taxon>Coleoptera</taxon>
        <taxon>Polyphaga</taxon>
        <taxon>Cucujiformia</taxon>
    </lineage>
</organism>
<dbReference type="GO" id="GO:0006120">
    <property type="term" value="P:mitochondrial electron transport, NADH to ubiquinone"/>
    <property type="evidence" value="ECO:0007669"/>
    <property type="project" value="InterPro"/>
</dbReference>
<evidence type="ECO:0000256" key="5">
    <source>
        <dbReference type="ARBA" id="ARBA00021008"/>
    </source>
</evidence>
<evidence type="ECO:0000256" key="12">
    <source>
        <dbReference type="ARBA" id="ARBA00022989"/>
    </source>
</evidence>
<feature type="transmembrane region" description="Helical" evidence="18">
    <location>
        <begin position="148"/>
        <end position="169"/>
    </location>
</feature>
<evidence type="ECO:0000256" key="9">
    <source>
        <dbReference type="ARBA" id="ARBA00022792"/>
    </source>
</evidence>
<evidence type="ECO:0000256" key="1">
    <source>
        <dbReference type="ARBA" id="ARBA00003257"/>
    </source>
</evidence>
<comment type="subcellular location">
    <subcellularLocation>
        <location evidence="2 18">Mitochondrion inner membrane</location>
        <topology evidence="2 18">Multi-pass membrane protein</topology>
    </subcellularLocation>
</comment>
<keyword evidence="7 18" id="KW-0679">Respiratory chain</keyword>
<evidence type="ECO:0000256" key="2">
    <source>
        <dbReference type="ARBA" id="ARBA00004448"/>
    </source>
</evidence>
<evidence type="ECO:0000256" key="17">
    <source>
        <dbReference type="ARBA" id="ARBA00049551"/>
    </source>
</evidence>
<dbReference type="InterPro" id="IPR050175">
    <property type="entry name" value="Complex_I_Subunit_2"/>
</dbReference>
<feature type="transmembrane region" description="Helical" evidence="18">
    <location>
        <begin position="7"/>
        <end position="27"/>
    </location>
</feature>
<dbReference type="EC" id="7.1.1.2" evidence="4 18"/>
<evidence type="ECO:0000259" key="19">
    <source>
        <dbReference type="Pfam" id="PF00361"/>
    </source>
</evidence>
<dbReference type="GO" id="GO:0008137">
    <property type="term" value="F:NADH dehydrogenase (ubiquinone) activity"/>
    <property type="evidence" value="ECO:0007669"/>
    <property type="project" value="UniProtKB-EC"/>
</dbReference>
<evidence type="ECO:0000313" key="20">
    <source>
        <dbReference type="EMBL" id="AXS65541.1"/>
    </source>
</evidence>
<keyword evidence="16 18" id="KW-0472">Membrane</keyword>
<dbReference type="Pfam" id="PF00361">
    <property type="entry name" value="Proton_antipo_M"/>
    <property type="match status" value="1"/>
</dbReference>
<evidence type="ECO:0000256" key="8">
    <source>
        <dbReference type="ARBA" id="ARBA00022692"/>
    </source>
</evidence>
<dbReference type="PANTHER" id="PTHR46552:SF1">
    <property type="entry name" value="NADH-UBIQUINONE OXIDOREDUCTASE CHAIN 2"/>
    <property type="match status" value="1"/>
</dbReference>
<protein>
    <recommendedName>
        <fullName evidence="5 18">NADH-ubiquinone oxidoreductase chain 2</fullName>
        <ecNumber evidence="4 18">7.1.1.2</ecNumber>
    </recommendedName>
</protein>
<dbReference type="EMBL" id="MG193415">
    <property type="protein sequence ID" value="AXS65541.1"/>
    <property type="molecule type" value="Genomic_DNA"/>
</dbReference>
<keyword evidence="8 18" id="KW-0812">Transmembrane</keyword>
<name>A0A346RHJ4_9CUCU</name>
<feature type="transmembrane region" description="Helical" evidence="18">
    <location>
        <begin position="59"/>
        <end position="79"/>
    </location>
</feature>
<evidence type="ECO:0000256" key="11">
    <source>
        <dbReference type="ARBA" id="ARBA00022982"/>
    </source>
</evidence>
<comment type="function">
    <text evidence="1">Core subunit of the mitochondrial membrane respiratory chain NADH dehydrogenase (Complex I) that is believed to belong to the minimal assembly required for catalysis. Complex I functions in the transfer of electrons from NADH to the respiratory chain. The immediate electron acceptor for the enzyme is believed to be ubiquinone.</text>
</comment>
<feature type="transmembrane region" description="Helical" evidence="18">
    <location>
        <begin position="238"/>
        <end position="257"/>
    </location>
</feature>
<comment type="function">
    <text evidence="18">Core subunit of the mitochondrial membrane respiratory chain NADH dehydrogenase (Complex I) which catalyzes electron transfer from NADH through the respiratory chain, using ubiquinone as an electron acceptor. Essential for the catalytic activity and assembly of complex I.</text>
</comment>
<comment type="catalytic activity">
    <reaction evidence="17 18">
        <text>a ubiquinone + NADH + 5 H(+)(in) = a ubiquinol + NAD(+) + 4 H(+)(out)</text>
        <dbReference type="Rhea" id="RHEA:29091"/>
        <dbReference type="Rhea" id="RHEA-COMP:9565"/>
        <dbReference type="Rhea" id="RHEA-COMP:9566"/>
        <dbReference type="ChEBI" id="CHEBI:15378"/>
        <dbReference type="ChEBI" id="CHEBI:16389"/>
        <dbReference type="ChEBI" id="CHEBI:17976"/>
        <dbReference type="ChEBI" id="CHEBI:57540"/>
        <dbReference type="ChEBI" id="CHEBI:57945"/>
        <dbReference type="EC" id="7.1.1.2"/>
    </reaction>
</comment>
<proteinExistence type="inferred from homology"/>
<evidence type="ECO:0000256" key="7">
    <source>
        <dbReference type="ARBA" id="ARBA00022660"/>
    </source>
</evidence>
<accession>A0A346RHJ4</accession>
<keyword evidence="14 18" id="KW-0830">Ubiquinone</keyword>
<evidence type="ECO:0000256" key="6">
    <source>
        <dbReference type="ARBA" id="ARBA00022448"/>
    </source>
</evidence>
<dbReference type="PRINTS" id="PR01436">
    <property type="entry name" value="NADHDHGNASE2"/>
</dbReference>